<keyword evidence="8" id="KW-1271">Inflammasome</keyword>
<dbReference type="GO" id="GO:0005829">
    <property type="term" value="C:cytosol"/>
    <property type="evidence" value="ECO:0007669"/>
    <property type="project" value="UniProtKB-SubCell"/>
</dbReference>
<evidence type="ECO:0000256" key="5">
    <source>
        <dbReference type="ARBA" id="ARBA00022840"/>
    </source>
</evidence>
<dbReference type="GeneTree" id="ENSGT00940000159520"/>
<accession>A0A3B4C8E7</accession>
<evidence type="ECO:0000256" key="7">
    <source>
        <dbReference type="ARBA" id="ARBA00023198"/>
    </source>
</evidence>
<dbReference type="AlphaFoldDB" id="A0A3B4C8E7"/>
<keyword evidence="2" id="KW-0963">Cytoplasm</keyword>
<sequence>MDQNVQPVQRREEHQSSSTNSPYISIAAQNGGQVSAVVLTQSTFHGDVNVTQNFSSTGSQISVSQISAEYKEFIVDRYKMVEEYNSILDEYVLLDKRYVDLLMIQKHREVKEREQELCSKGQRLQKILNSRNRDEYRRTSILQLFSPDDRGCVQKAVLLQANSGNGKSFTAQKIMLDWASGSLYTDKFDFVFHLKCRELNVTEDTSLEELLSGSITPEQITEVLRSSGRLLFLIDGFDELKLQKTTCTLLTDPHKTAPPKDILIALLQGKMLPKSFLLVTTRSTATPVLSKLLKPPYRFIEILGFSEKGVEEYFQRFFKDEGVALSRKAYECVKANQNLFTACFMPVICWIICIYIKERFQEGADLMSGLETTTSIYVHFVSTLLENHCQDLSHPVHDLLKSLGQLAERGMLEQKVLFDETVEADVSVPPLPMFLCKIPFRKRVHARPKFMVGFVHLSFQEFFTALYYVLLDEDESLRNIRKLLDVTNLGNGDDASAHGRNLNLQHSPVIQFLCGLCNEKVSAACIMETETYSLSVLPSIQTLMKKWILQVIAESGQIREGKVGKGIVFILHCLYELHEEDFVRKAMEAWEEIHLGITTLSTTDCWVLFYCLQCCKQISSLNLACCFGITADMLKMLQPALRRCEKLCLRMEELTDADANDLVLSLGEGNNLRYFRQHKGALSEQIVQSVLITLSKQKTVGVVGFLVKNISAETAVLLVNITQNTEVTDLNIKVNEACDASVCSYLSVSNSAGEFRVRISTYSAQIKPSLSKVHFTCPHTEISSIDWRGFLQTFHRINSSAGIYEGCEEDLVSLLGVLVSVSGLKEVELGFFSLTERWASWVLSIIQACPTIHKLKASIGKEHSNDECVCSSLCMSTSDGDFTLTVYGISRPQTDPSISKISLTCPHSGTSRTDWSGFLQTLHKINSSAEAYEGCEEDLASLLGVLVSVSGLKEVELGFFSLTERWASWVLSIIQACPTIHKLRVDTDMWNGLILEEGVRLLESQKRPDCTLTVSGMRCQKPTDQCTVDPEKRFCHPLMMDLSCNQDVKLQF</sequence>
<evidence type="ECO:0000256" key="8">
    <source>
        <dbReference type="ARBA" id="ARBA00023233"/>
    </source>
</evidence>
<evidence type="ECO:0000313" key="12">
    <source>
        <dbReference type="Proteomes" id="UP001501920"/>
    </source>
</evidence>
<dbReference type="Pfam" id="PF17776">
    <property type="entry name" value="NLRC4_HD2"/>
    <property type="match status" value="1"/>
</dbReference>
<keyword evidence="4" id="KW-0547">Nucleotide-binding</keyword>
<organism evidence="11 12">
    <name type="scientific">Pygocentrus nattereri</name>
    <name type="common">Red-bellied piranha</name>
    <dbReference type="NCBI Taxonomy" id="42514"/>
    <lineage>
        <taxon>Eukaryota</taxon>
        <taxon>Metazoa</taxon>
        <taxon>Chordata</taxon>
        <taxon>Craniata</taxon>
        <taxon>Vertebrata</taxon>
        <taxon>Euteleostomi</taxon>
        <taxon>Actinopterygii</taxon>
        <taxon>Neopterygii</taxon>
        <taxon>Teleostei</taxon>
        <taxon>Ostariophysi</taxon>
        <taxon>Characiformes</taxon>
        <taxon>Characoidei</taxon>
        <taxon>Pygocentrus</taxon>
    </lineage>
</organism>
<dbReference type="GO" id="GO:0005524">
    <property type="term" value="F:ATP binding"/>
    <property type="evidence" value="ECO:0007669"/>
    <property type="project" value="UniProtKB-KW"/>
</dbReference>
<dbReference type="Proteomes" id="UP001501920">
    <property type="component" value="Chromosome 20"/>
</dbReference>
<evidence type="ECO:0000256" key="9">
    <source>
        <dbReference type="SAM" id="MobiDB-lite"/>
    </source>
</evidence>
<protein>
    <recommendedName>
        <fullName evidence="10">NACHT domain-containing protein</fullName>
    </recommendedName>
</protein>
<dbReference type="InterPro" id="IPR027417">
    <property type="entry name" value="P-loop_NTPase"/>
</dbReference>
<dbReference type="InterPro" id="IPR050637">
    <property type="entry name" value="NLRP_innate_immun_reg"/>
</dbReference>
<dbReference type="SUPFAM" id="SSF52047">
    <property type="entry name" value="RNI-like"/>
    <property type="match status" value="1"/>
</dbReference>
<proteinExistence type="predicted"/>
<reference evidence="11 12" key="1">
    <citation type="submission" date="2020-10" db="EMBL/GenBank/DDBJ databases">
        <title>Pygocentrus nattereri (red-bellied piranha) genome, fPygNat1, primary haplotype.</title>
        <authorList>
            <person name="Myers G."/>
            <person name="Meyer A."/>
            <person name="Karagic N."/>
            <person name="Pippel M."/>
            <person name="Winkler S."/>
            <person name="Tracey A."/>
            <person name="Wood J."/>
            <person name="Formenti G."/>
            <person name="Howe K."/>
            <person name="Fedrigo O."/>
            <person name="Jarvis E.D."/>
        </authorList>
    </citation>
    <scope>NUCLEOTIDE SEQUENCE [LARGE SCALE GENOMIC DNA]</scope>
</reference>
<dbReference type="Pfam" id="PF05729">
    <property type="entry name" value="NACHT"/>
    <property type="match status" value="1"/>
</dbReference>
<dbReference type="InterPro" id="IPR032675">
    <property type="entry name" value="LRR_dom_sf"/>
</dbReference>
<keyword evidence="6" id="KW-0832">Ubl conjugation</keyword>
<evidence type="ECO:0000256" key="4">
    <source>
        <dbReference type="ARBA" id="ARBA00022741"/>
    </source>
</evidence>
<evidence type="ECO:0000256" key="6">
    <source>
        <dbReference type="ARBA" id="ARBA00022843"/>
    </source>
</evidence>
<dbReference type="OrthoDB" id="120976at2759"/>
<dbReference type="Ensembl" id="ENSPNAT00000002261.2">
    <property type="protein sequence ID" value="ENSPNAP00000007181.2"/>
    <property type="gene ID" value="ENSPNAG00000013049.2"/>
</dbReference>
<name>A0A3B4C8E7_PYGNA</name>
<dbReference type="Gene3D" id="3.40.50.300">
    <property type="entry name" value="P-loop containing nucleotide triphosphate hydrolases"/>
    <property type="match status" value="1"/>
</dbReference>
<reference evidence="11" key="3">
    <citation type="submission" date="2025-09" db="UniProtKB">
        <authorList>
            <consortium name="Ensembl"/>
        </authorList>
    </citation>
    <scope>IDENTIFICATION</scope>
</reference>
<dbReference type="PANTHER" id="PTHR45690">
    <property type="entry name" value="NACHT, LRR AND PYD DOMAINS-CONTAINING PROTEIN 12"/>
    <property type="match status" value="1"/>
</dbReference>
<feature type="region of interest" description="Disordered" evidence="9">
    <location>
        <begin position="1"/>
        <end position="23"/>
    </location>
</feature>
<evidence type="ECO:0000256" key="1">
    <source>
        <dbReference type="ARBA" id="ARBA00004110"/>
    </source>
</evidence>
<comment type="subcellular location">
    <subcellularLocation>
        <location evidence="1">Inflammasome</location>
    </subcellularLocation>
</comment>
<dbReference type="InterPro" id="IPR041267">
    <property type="entry name" value="NLRP_HD2"/>
</dbReference>
<dbReference type="RefSeq" id="XP_017540813.2">
    <property type="nucleotide sequence ID" value="XM_017685324.2"/>
</dbReference>
<evidence type="ECO:0000256" key="2">
    <source>
        <dbReference type="ARBA" id="ARBA00022490"/>
    </source>
</evidence>
<keyword evidence="7" id="KW-0395">Inflammatory response</keyword>
<evidence type="ECO:0000313" key="11">
    <source>
        <dbReference type="Ensembl" id="ENSPNAP00000007181.2"/>
    </source>
</evidence>
<dbReference type="PANTHER" id="PTHR45690:SF19">
    <property type="entry name" value="NACHT, LRR AND PYD DOMAINS-CONTAINING PROTEIN 3"/>
    <property type="match status" value="1"/>
</dbReference>
<dbReference type="InterPro" id="IPR007111">
    <property type="entry name" value="NACHT_NTPase"/>
</dbReference>
<dbReference type="STRING" id="42514.ENSPNAP00000007181"/>
<reference evidence="11" key="2">
    <citation type="submission" date="2025-08" db="UniProtKB">
        <authorList>
            <consortium name="Ensembl"/>
        </authorList>
    </citation>
    <scope>IDENTIFICATION</scope>
</reference>
<dbReference type="Gene3D" id="3.80.10.10">
    <property type="entry name" value="Ribonuclease Inhibitor"/>
    <property type="match status" value="1"/>
</dbReference>
<evidence type="ECO:0000256" key="3">
    <source>
        <dbReference type="ARBA" id="ARBA00022737"/>
    </source>
</evidence>
<evidence type="ECO:0000259" key="10">
    <source>
        <dbReference type="PROSITE" id="PS50837"/>
    </source>
</evidence>
<dbReference type="GeneID" id="108413025"/>
<keyword evidence="3" id="KW-0677">Repeat</keyword>
<dbReference type="PROSITE" id="PS50837">
    <property type="entry name" value="NACHT"/>
    <property type="match status" value="1"/>
</dbReference>
<feature type="domain" description="NACHT" evidence="10">
    <location>
        <begin position="155"/>
        <end position="285"/>
    </location>
</feature>
<keyword evidence="5" id="KW-0067">ATP-binding</keyword>
<keyword evidence="12" id="KW-1185">Reference proteome</keyword>